<evidence type="ECO:0000256" key="7">
    <source>
        <dbReference type="ARBA" id="ARBA00022741"/>
    </source>
</evidence>
<dbReference type="Pfam" id="PF02518">
    <property type="entry name" value="HATPase_c"/>
    <property type="match status" value="1"/>
</dbReference>
<evidence type="ECO:0000256" key="8">
    <source>
        <dbReference type="ARBA" id="ARBA00022777"/>
    </source>
</evidence>
<name>A0A329LTS9_9BACL</name>
<dbReference type="AlphaFoldDB" id="A0A329LTS9"/>
<dbReference type="SMART" id="SM00304">
    <property type="entry name" value="HAMP"/>
    <property type="match status" value="1"/>
</dbReference>
<dbReference type="SMART" id="SM00387">
    <property type="entry name" value="HATPase_c"/>
    <property type="match status" value="1"/>
</dbReference>
<dbReference type="PRINTS" id="PR00344">
    <property type="entry name" value="BCTRLSENSOR"/>
</dbReference>
<reference evidence="15 16" key="1">
    <citation type="journal article" date="2009" name="Int. J. Syst. Evol. Microbiol.">
        <title>Paenibacillus contaminans sp. nov., isolated from a contaminated laboratory plate.</title>
        <authorList>
            <person name="Chou J.H."/>
            <person name="Lee J.H."/>
            <person name="Lin M.C."/>
            <person name="Chang P.S."/>
            <person name="Arun A.B."/>
            <person name="Young C.C."/>
            <person name="Chen W.M."/>
        </authorList>
    </citation>
    <scope>NUCLEOTIDE SEQUENCE [LARGE SCALE GENOMIC DNA]</scope>
    <source>
        <strain evidence="15 16">CKOBP-6</strain>
    </source>
</reference>
<gene>
    <name evidence="15" type="ORF">DQG23_36830</name>
</gene>
<evidence type="ECO:0000256" key="10">
    <source>
        <dbReference type="ARBA" id="ARBA00023012"/>
    </source>
</evidence>
<keyword evidence="9" id="KW-0067">ATP-binding</keyword>
<evidence type="ECO:0000259" key="14">
    <source>
        <dbReference type="PROSITE" id="PS50885"/>
    </source>
</evidence>
<keyword evidence="12" id="KW-1133">Transmembrane helix</keyword>
<evidence type="ECO:0000256" key="5">
    <source>
        <dbReference type="ARBA" id="ARBA00022553"/>
    </source>
</evidence>
<dbReference type="InterPro" id="IPR010559">
    <property type="entry name" value="Sig_transdc_His_kin_internal"/>
</dbReference>
<feature type="domain" description="HAMP" evidence="14">
    <location>
        <begin position="356"/>
        <end position="408"/>
    </location>
</feature>
<dbReference type="EMBL" id="QMFB01000039">
    <property type="protein sequence ID" value="RAV11134.1"/>
    <property type="molecule type" value="Genomic_DNA"/>
</dbReference>
<keyword evidence="10" id="KW-0902">Two-component regulatory system</keyword>
<keyword evidence="4" id="KW-1003">Cell membrane</keyword>
<evidence type="ECO:0000256" key="4">
    <source>
        <dbReference type="ARBA" id="ARBA00022475"/>
    </source>
</evidence>
<dbReference type="PANTHER" id="PTHR34220:SF7">
    <property type="entry name" value="SENSOR HISTIDINE KINASE YPDA"/>
    <property type="match status" value="1"/>
</dbReference>
<comment type="subcellular location">
    <subcellularLocation>
        <location evidence="2">Cell membrane</location>
        <topology evidence="2">Multi-pass membrane protein</topology>
    </subcellularLocation>
</comment>
<dbReference type="InterPro" id="IPR050640">
    <property type="entry name" value="Bact_2-comp_sensor_kinase"/>
</dbReference>
<dbReference type="Pfam" id="PF06580">
    <property type="entry name" value="His_kinase"/>
    <property type="match status" value="1"/>
</dbReference>
<dbReference type="Gene3D" id="3.30.565.10">
    <property type="entry name" value="Histidine kinase-like ATPase, C-terminal domain"/>
    <property type="match status" value="1"/>
</dbReference>
<dbReference type="InterPro" id="IPR003660">
    <property type="entry name" value="HAMP_dom"/>
</dbReference>
<evidence type="ECO:0000256" key="2">
    <source>
        <dbReference type="ARBA" id="ARBA00004651"/>
    </source>
</evidence>
<feature type="transmembrane region" description="Helical" evidence="12">
    <location>
        <begin position="60"/>
        <end position="82"/>
    </location>
</feature>
<keyword evidence="16" id="KW-1185">Reference proteome</keyword>
<dbReference type="Proteomes" id="UP000250369">
    <property type="component" value="Unassembled WGS sequence"/>
</dbReference>
<keyword evidence="6" id="KW-0808">Transferase</keyword>
<dbReference type="InterPro" id="IPR003594">
    <property type="entry name" value="HATPase_dom"/>
</dbReference>
<comment type="caution">
    <text evidence="15">The sequence shown here is derived from an EMBL/GenBank/DDBJ whole genome shotgun (WGS) entry which is preliminary data.</text>
</comment>
<evidence type="ECO:0000256" key="6">
    <source>
        <dbReference type="ARBA" id="ARBA00022679"/>
    </source>
</evidence>
<dbReference type="PROSITE" id="PS50109">
    <property type="entry name" value="HIS_KIN"/>
    <property type="match status" value="1"/>
</dbReference>
<dbReference type="InterPro" id="IPR004358">
    <property type="entry name" value="Sig_transdc_His_kin-like_C"/>
</dbReference>
<dbReference type="InterPro" id="IPR005467">
    <property type="entry name" value="His_kinase_dom"/>
</dbReference>
<dbReference type="Pfam" id="PF00672">
    <property type="entry name" value="HAMP"/>
    <property type="match status" value="1"/>
</dbReference>
<sequence>MVYNANTECASGRADLCLFHYAVNRQQRLSLRTCHSIRMRVNRMSGMISKFLDLKLRTKFLLSFAVMILLTVLMISFVNYYVSVSAIKRNTAAFSEYLIEQIGINLEKQTKDIEEHVFQQFRNSALNKTLSIPENSGTNDLFVKNTAITEFMRDLLFSKDYYLSVMVIDTAGNRFDIERSTVQNYNKDLENVDTDMIQDKRGRASWIPGNSNVIFMEKAVYDVASSQYAGIIIVGVDSKVFSGIYTNVNELTQGNIVILNEELEPLLFNKLVSKPSLYFVENEMYANNPIPTQGFQFEGEAYLSTIITTNYDKWTVVQVIAVNELTRGTDVIKVWTISTILVSLLIAFILAAFISRNITGNVRMLLQSMTHFSMDFTHKVIVPRGRDEVGMLAEKFNSMAEKISELIHTVYTEKLLKQKAEYRTLQFEYKALQAQINPHFLYNTLESIHSLAKLRGDEQVGDMIYLLGKLLRESIGKKGDIIRLQEEVDYIRNYLSIHKIIYGHRIEVNYYFDESLMHLMVPKFILQPLVENSIKHGIEEKPGKGIVSLGCWTMEDDLYLEVSDNGVGIDEETKKHLLNPSEHAKLKQKDKHTNVGIISVHKRIQILYGEEYGLSIMSEVDQGTTIRIRLPIITEEEPE</sequence>
<dbReference type="Gene3D" id="6.10.340.10">
    <property type="match status" value="1"/>
</dbReference>
<evidence type="ECO:0000256" key="1">
    <source>
        <dbReference type="ARBA" id="ARBA00000085"/>
    </source>
</evidence>
<dbReference type="GO" id="GO:0005524">
    <property type="term" value="F:ATP binding"/>
    <property type="evidence" value="ECO:0007669"/>
    <property type="project" value="UniProtKB-KW"/>
</dbReference>
<evidence type="ECO:0000259" key="13">
    <source>
        <dbReference type="PROSITE" id="PS50109"/>
    </source>
</evidence>
<accession>A0A329LTS9</accession>
<evidence type="ECO:0000313" key="15">
    <source>
        <dbReference type="EMBL" id="RAV11134.1"/>
    </source>
</evidence>
<keyword evidence="5" id="KW-0597">Phosphoprotein</keyword>
<evidence type="ECO:0000313" key="16">
    <source>
        <dbReference type="Proteomes" id="UP000250369"/>
    </source>
</evidence>
<protein>
    <recommendedName>
        <fullName evidence="3">histidine kinase</fullName>
        <ecNumber evidence="3">2.7.13.3</ecNumber>
    </recommendedName>
</protein>
<evidence type="ECO:0000256" key="11">
    <source>
        <dbReference type="ARBA" id="ARBA00023136"/>
    </source>
</evidence>
<keyword evidence="8" id="KW-0418">Kinase</keyword>
<dbReference type="GO" id="GO:0005886">
    <property type="term" value="C:plasma membrane"/>
    <property type="evidence" value="ECO:0007669"/>
    <property type="project" value="UniProtKB-SubCell"/>
</dbReference>
<organism evidence="15 16">
    <name type="scientific">Paenibacillus contaminans</name>
    <dbReference type="NCBI Taxonomy" id="450362"/>
    <lineage>
        <taxon>Bacteria</taxon>
        <taxon>Bacillati</taxon>
        <taxon>Bacillota</taxon>
        <taxon>Bacilli</taxon>
        <taxon>Bacillales</taxon>
        <taxon>Paenibacillaceae</taxon>
        <taxon>Paenibacillus</taxon>
    </lineage>
</organism>
<dbReference type="CDD" id="cd06225">
    <property type="entry name" value="HAMP"/>
    <property type="match status" value="1"/>
</dbReference>
<dbReference type="SUPFAM" id="SSF55874">
    <property type="entry name" value="ATPase domain of HSP90 chaperone/DNA topoisomerase II/histidine kinase"/>
    <property type="match status" value="1"/>
</dbReference>
<keyword evidence="7" id="KW-0547">Nucleotide-binding</keyword>
<dbReference type="InterPro" id="IPR036890">
    <property type="entry name" value="HATPase_C_sf"/>
</dbReference>
<keyword evidence="11 12" id="KW-0472">Membrane</keyword>
<evidence type="ECO:0000256" key="3">
    <source>
        <dbReference type="ARBA" id="ARBA00012438"/>
    </source>
</evidence>
<keyword evidence="12" id="KW-0812">Transmembrane</keyword>
<dbReference type="GO" id="GO:0000155">
    <property type="term" value="F:phosphorelay sensor kinase activity"/>
    <property type="evidence" value="ECO:0007669"/>
    <property type="project" value="InterPro"/>
</dbReference>
<dbReference type="EC" id="2.7.13.3" evidence="3"/>
<comment type="catalytic activity">
    <reaction evidence="1">
        <text>ATP + protein L-histidine = ADP + protein N-phospho-L-histidine.</text>
        <dbReference type="EC" id="2.7.13.3"/>
    </reaction>
</comment>
<dbReference type="PANTHER" id="PTHR34220">
    <property type="entry name" value="SENSOR HISTIDINE KINASE YPDA"/>
    <property type="match status" value="1"/>
</dbReference>
<evidence type="ECO:0000256" key="12">
    <source>
        <dbReference type="SAM" id="Phobius"/>
    </source>
</evidence>
<feature type="transmembrane region" description="Helical" evidence="12">
    <location>
        <begin position="334"/>
        <end position="354"/>
    </location>
</feature>
<evidence type="ECO:0000256" key="9">
    <source>
        <dbReference type="ARBA" id="ARBA00022840"/>
    </source>
</evidence>
<dbReference type="PROSITE" id="PS50885">
    <property type="entry name" value="HAMP"/>
    <property type="match status" value="1"/>
</dbReference>
<feature type="domain" description="Histidine kinase" evidence="13">
    <location>
        <begin position="525"/>
        <end position="634"/>
    </location>
</feature>
<proteinExistence type="predicted"/>